<dbReference type="InterPro" id="IPR029000">
    <property type="entry name" value="Cyclophilin-like_dom_sf"/>
</dbReference>
<keyword evidence="3" id="KW-0472">Membrane</keyword>
<sequence length="253" mass="26576">MSTSKQRRDAAHRKLERQLQRREELAAQRRKQTILMSVIGAVVVVALGVWIVVANTKDDSNAAAAGKCHYVASATSQGGPGAPKDTTPATSGKIKLKVTTSQGDMQFTLDRALAPCAVNSWDHLVTTNFYDNSPCHRLTTSQLKVLQCGDPTGTGTGGPGYSYDEEPPTKSDPYPKGSIAMANSGSKGTTGSQFFICYESCSGALGTDYSLVGEVTSGLDVVQKVADAGSDNSNGDGDGKPKLPITITSIAKE</sequence>
<dbReference type="AlphaFoldDB" id="A0A2T0ZWF2"/>
<keyword evidence="6" id="KW-1185">Reference proteome</keyword>
<feature type="transmembrane region" description="Helical" evidence="3">
    <location>
        <begin position="34"/>
        <end position="53"/>
    </location>
</feature>
<dbReference type="OrthoDB" id="5507614at2"/>
<name>A0A2T0ZWF2_9ACTN</name>
<protein>
    <submittedName>
        <fullName evidence="5">Peptidyl-prolyl cis-trans isomerase B (Cyclophilin B)</fullName>
    </submittedName>
</protein>
<dbReference type="PANTHER" id="PTHR45625:SF3">
    <property type="entry name" value="PEPTIDYL-PROLYL CIS-TRANS ISOMERASE B-RELATED"/>
    <property type="match status" value="1"/>
</dbReference>
<proteinExistence type="predicted"/>
<evidence type="ECO:0000313" key="6">
    <source>
        <dbReference type="Proteomes" id="UP000237752"/>
    </source>
</evidence>
<accession>A0A2T0ZWF2</accession>
<dbReference type="Proteomes" id="UP000237752">
    <property type="component" value="Unassembled WGS sequence"/>
</dbReference>
<feature type="region of interest" description="Disordered" evidence="2">
    <location>
        <begin position="228"/>
        <end position="253"/>
    </location>
</feature>
<evidence type="ECO:0000259" key="4">
    <source>
        <dbReference type="PROSITE" id="PS50072"/>
    </source>
</evidence>
<gene>
    <name evidence="5" type="ORF">CLV47_11541</name>
</gene>
<comment type="function">
    <text evidence="1">PPIases accelerate the folding of proteins. It catalyzes the cis-trans isomerization of proline imidic peptide bonds in oligopeptides.</text>
</comment>
<evidence type="ECO:0000256" key="3">
    <source>
        <dbReference type="SAM" id="Phobius"/>
    </source>
</evidence>
<evidence type="ECO:0000256" key="2">
    <source>
        <dbReference type="SAM" id="MobiDB-lite"/>
    </source>
</evidence>
<keyword evidence="3" id="KW-1133">Transmembrane helix</keyword>
<dbReference type="Pfam" id="PF00160">
    <property type="entry name" value="Pro_isomerase"/>
    <property type="match status" value="1"/>
</dbReference>
<dbReference type="PROSITE" id="PS50072">
    <property type="entry name" value="CSA_PPIASE_2"/>
    <property type="match status" value="1"/>
</dbReference>
<keyword evidence="5" id="KW-0413">Isomerase</keyword>
<reference evidence="5 6" key="1">
    <citation type="submission" date="2018-03" db="EMBL/GenBank/DDBJ databases">
        <title>Genomic Encyclopedia of Archaeal and Bacterial Type Strains, Phase II (KMG-II): from individual species to whole genera.</title>
        <authorList>
            <person name="Goeker M."/>
        </authorList>
    </citation>
    <scope>NUCLEOTIDE SEQUENCE [LARGE SCALE GENOMIC DNA]</scope>
    <source>
        <strain evidence="5 6">DSM 100065</strain>
    </source>
</reference>
<dbReference type="SUPFAM" id="SSF50891">
    <property type="entry name" value="Cyclophilin-like"/>
    <property type="match status" value="1"/>
</dbReference>
<evidence type="ECO:0000256" key="1">
    <source>
        <dbReference type="ARBA" id="ARBA00002388"/>
    </source>
</evidence>
<feature type="domain" description="PPIase cyclophilin-type" evidence="4">
    <location>
        <begin position="103"/>
        <end position="252"/>
    </location>
</feature>
<organism evidence="5 6">
    <name type="scientific">Antricoccus suffuscus</name>
    <dbReference type="NCBI Taxonomy" id="1629062"/>
    <lineage>
        <taxon>Bacteria</taxon>
        <taxon>Bacillati</taxon>
        <taxon>Actinomycetota</taxon>
        <taxon>Actinomycetes</taxon>
        <taxon>Geodermatophilales</taxon>
        <taxon>Antricoccaceae</taxon>
        <taxon>Antricoccus</taxon>
    </lineage>
</organism>
<dbReference type="InterPro" id="IPR002130">
    <property type="entry name" value="Cyclophilin-type_PPIase_dom"/>
</dbReference>
<dbReference type="GO" id="GO:0003755">
    <property type="term" value="F:peptidyl-prolyl cis-trans isomerase activity"/>
    <property type="evidence" value="ECO:0007669"/>
    <property type="project" value="InterPro"/>
</dbReference>
<dbReference type="PANTHER" id="PTHR45625">
    <property type="entry name" value="PEPTIDYL-PROLYL CIS-TRANS ISOMERASE-RELATED"/>
    <property type="match status" value="1"/>
</dbReference>
<dbReference type="Gene3D" id="2.40.100.10">
    <property type="entry name" value="Cyclophilin-like"/>
    <property type="match status" value="1"/>
</dbReference>
<evidence type="ECO:0000313" key="5">
    <source>
        <dbReference type="EMBL" id="PRZ40614.1"/>
    </source>
</evidence>
<comment type="caution">
    <text evidence="5">The sequence shown here is derived from an EMBL/GenBank/DDBJ whole genome shotgun (WGS) entry which is preliminary data.</text>
</comment>
<dbReference type="CDD" id="cd00317">
    <property type="entry name" value="cyclophilin"/>
    <property type="match status" value="1"/>
</dbReference>
<dbReference type="EMBL" id="PVUE01000015">
    <property type="protein sequence ID" value="PRZ40614.1"/>
    <property type="molecule type" value="Genomic_DNA"/>
</dbReference>
<dbReference type="InterPro" id="IPR044666">
    <property type="entry name" value="Cyclophilin_A-like"/>
</dbReference>
<keyword evidence="3" id="KW-0812">Transmembrane</keyword>
<dbReference type="RefSeq" id="WP_106350036.1">
    <property type="nucleotide sequence ID" value="NZ_PVUE01000015.1"/>
</dbReference>